<keyword evidence="4" id="KW-0472">Membrane</keyword>
<evidence type="ECO:0000313" key="7">
    <source>
        <dbReference type="Proteomes" id="UP000295706"/>
    </source>
</evidence>
<gene>
    <name evidence="6" type="ORF">EZE20_01485</name>
</gene>
<reference evidence="6 7" key="1">
    <citation type="submission" date="2019-02" db="EMBL/GenBank/DDBJ databases">
        <title>Arundinibacter roseus gen. nov., sp. nov., a new member of the family Cytophagaceae.</title>
        <authorList>
            <person name="Szuroczki S."/>
            <person name="Khayer B."/>
            <person name="Sproer C."/>
            <person name="Toumi M."/>
            <person name="Szabo A."/>
            <person name="Felfoldi T."/>
            <person name="Schumann P."/>
            <person name="Toth E."/>
        </authorList>
    </citation>
    <scope>NUCLEOTIDE SEQUENCE [LARGE SCALE GENOMIC DNA]</scope>
    <source>
        <strain evidence="6 7">DMA-k-7a</strain>
    </source>
</reference>
<keyword evidence="7" id="KW-1185">Reference proteome</keyword>
<dbReference type="GO" id="GO:0046677">
    <property type="term" value="P:response to antibiotic"/>
    <property type="evidence" value="ECO:0007669"/>
    <property type="project" value="InterPro"/>
</dbReference>
<dbReference type="GO" id="GO:0030655">
    <property type="term" value="P:beta-lactam antibiotic catabolic process"/>
    <property type="evidence" value="ECO:0007669"/>
    <property type="project" value="InterPro"/>
</dbReference>
<dbReference type="SUPFAM" id="SSF56601">
    <property type="entry name" value="beta-lactamase/transpeptidase-like"/>
    <property type="match status" value="1"/>
</dbReference>
<keyword evidence="6" id="KW-0378">Hydrolase</keyword>
<keyword evidence="6" id="KW-0645">Protease</keyword>
<evidence type="ECO:0000256" key="2">
    <source>
        <dbReference type="ARBA" id="ARBA00009009"/>
    </source>
</evidence>
<dbReference type="PANTHER" id="PTHR35333">
    <property type="entry name" value="BETA-LACTAMASE"/>
    <property type="match status" value="1"/>
</dbReference>
<dbReference type="GO" id="GO:0004180">
    <property type="term" value="F:carboxypeptidase activity"/>
    <property type="evidence" value="ECO:0007669"/>
    <property type="project" value="UniProtKB-KW"/>
</dbReference>
<evidence type="ECO:0000259" key="5">
    <source>
        <dbReference type="Pfam" id="PF13354"/>
    </source>
</evidence>
<keyword evidence="6" id="KW-0121">Carboxypeptidase</keyword>
<feature type="domain" description="Beta-lactamase class A catalytic" evidence="5">
    <location>
        <begin position="59"/>
        <end position="174"/>
    </location>
</feature>
<comment type="catalytic activity">
    <reaction evidence="1">
        <text>a beta-lactam + H2O = a substituted beta-amino acid</text>
        <dbReference type="Rhea" id="RHEA:20401"/>
        <dbReference type="ChEBI" id="CHEBI:15377"/>
        <dbReference type="ChEBI" id="CHEBI:35627"/>
        <dbReference type="ChEBI" id="CHEBI:140347"/>
        <dbReference type="EC" id="3.5.2.6"/>
    </reaction>
</comment>
<name>A0A4R4KM26_9BACT</name>
<feature type="transmembrane region" description="Helical" evidence="4">
    <location>
        <begin position="6"/>
        <end position="27"/>
    </location>
</feature>
<comment type="caution">
    <text evidence="6">The sequence shown here is derived from an EMBL/GenBank/DDBJ whole genome shotgun (WGS) entry which is preliminary data.</text>
</comment>
<organism evidence="6 7">
    <name type="scientific">Arundinibacter roseus</name>
    <dbReference type="NCBI Taxonomy" id="2070510"/>
    <lineage>
        <taxon>Bacteria</taxon>
        <taxon>Pseudomonadati</taxon>
        <taxon>Bacteroidota</taxon>
        <taxon>Cytophagia</taxon>
        <taxon>Cytophagales</taxon>
        <taxon>Spirosomataceae</taxon>
        <taxon>Arundinibacter</taxon>
    </lineage>
</organism>
<dbReference type="InterPro" id="IPR000871">
    <property type="entry name" value="Beta-lactam_class-A"/>
</dbReference>
<accession>A0A4R4KM26</accession>
<protein>
    <recommendedName>
        <fullName evidence="3">beta-lactamase</fullName>
        <ecNumber evidence="3">3.5.2.6</ecNumber>
    </recommendedName>
</protein>
<evidence type="ECO:0000256" key="3">
    <source>
        <dbReference type="ARBA" id="ARBA00012865"/>
    </source>
</evidence>
<dbReference type="Proteomes" id="UP000295706">
    <property type="component" value="Unassembled WGS sequence"/>
</dbReference>
<evidence type="ECO:0000256" key="1">
    <source>
        <dbReference type="ARBA" id="ARBA00001526"/>
    </source>
</evidence>
<keyword evidence="4" id="KW-0812">Transmembrane</keyword>
<dbReference type="EMBL" id="SMJU01000001">
    <property type="protein sequence ID" value="TDB69033.1"/>
    <property type="molecule type" value="Genomic_DNA"/>
</dbReference>
<dbReference type="Gene3D" id="3.40.710.10">
    <property type="entry name" value="DD-peptidase/beta-lactamase superfamily"/>
    <property type="match status" value="1"/>
</dbReference>
<dbReference type="Pfam" id="PF13354">
    <property type="entry name" value="Beta-lactamase2"/>
    <property type="match status" value="1"/>
</dbReference>
<dbReference type="PANTHER" id="PTHR35333:SF3">
    <property type="entry name" value="BETA-LACTAMASE-TYPE TRANSPEPTIDASE FOLD CONTAINING PROTEIN"/>
    <property type="match status" value="1"/>
</dbReference>
<sequence length="368" mass="41523">MKVLKIVGIVVGVLVLAFAGIATYTYYKYFNVEGDYVANFIAKNPTKSAIYWLRNDSVQIEKNGDQKMPLASTVKTIIAIEFAQQVAAGKIRPQDLIPISELSRFYIPDTDGGAHPAWLKHCQEKKLITQGQVPLLEVAKGMIRFSSNANTEYLMWRLGLNSINENLGKLGLSKHDSLYPFVSALYVCSDENSAKGLRLMPMSMYKERADKYFEMLKVDSTVKEKFTFAHLSASVQRVWSDRLPGSTVQEYAGLMEKIQSRAYFDSTTQQTLETVMEWPMEAFDSNREKYARLGAKGGSTAFVLTYALYATDKQGNRTILVFFFDNLTFVENQMLQAQLTTFQQKIMSGSAAEQKEIREIINQVATVD</sequence>
<dbReference type="EC" id="3.5.2.6" evidence="3"/>
<dbReference type="GO" id="GO:0008800">
    <property type="term" value="F:beta-lactamase activity"/>
    <property type="evidence" value="ECO:0007669"/>
    <property type="project" value="UniProtKB-EC"/>
</dbReference>
<dbReference type="OrthoDB" id="975092at2"/>
<dbReference type="InterPro" id="IPR012338">
    <property type="entry name" value="Beta-lactam/transpept-like"/>
</dbReference>
<dbReference type="AlphaFoldDB" id="A0A4R4KM26"/>
<dbReference type="RefSeq" id="WP_132113726.1">
    <property type="nucleotide sequence ID" value="NZ_SMJU01000001.1"/>
</dbReference>
<evidence type="ECO:0000256" key="4">
    <source>
        <dbReference type="SAM" id="Phobius"/>
    </source>
</evidence>
<evidence type="ECO:0000313" key="6">
    <source>
        <dbReference type="EMBL" id="TDB69033.1"/>
    </source>
</evidence>
<dbReference type="InterPro" id="IPR045155">
    <property type="entry name" value="Beta-lactam_cat"/>
</dbReference>
<keyword evidence="4" id="KW-1133">Transmembrane helix</keyword>
<proteinExistence type="inferred from homology"/>
<comment type="similarity">
    <text evidence="2">Belongs to the class-A beta-lactamase family.</text>
</comment>